<proteinExistence type="predicted"/>
<name>A0A9Q1BKR9_HOLLE</name>
<evidence type="ECO:0000313" key="2">
    <source>
        <dbReference type="Proteomes" id="UP001152320"/>
    </source>
</evidence>
<dbReference type="Proteomes" id="UP001152320">
    <property type="component" value="Chromosome 15"/>
</dbReference>
<dbReference type="EMBL" id="JAIZAY010000015">
    <property type="protein sequence ID" value="KAJ8028418.1"/>
    <property type="molecule type" value="Genomic_DNA"/>
</dbReference>
<protein>
    <submittedName>
        <fullName evidence="1">Uncharacterized protein</fullName>
    </submittedName>
</protein>
<reference evidence="1" key="1">
    <citation type="submission" date="2021-10" db="EMBL/GenBank/DDBJ databases">
        <title>Tropical sea cucumber genome reveals ecological adaptation and Cuvierian tubules defense mechanism.</title>
        <authorList>
            <person name="Chen T."/>
        </authorList>
    </citation>
    <scope>NUCLEOTIDE SEQUENCE</scope>
    <source>
        <strain evidence="1">Nanhai2018</strain>
        <tissue evidence="1">Muscle</tissue>
    </source>
</reference>
<organism evidence="1 2">
    <name type="scientific">Holothuria leucospilota</name>
    <name type="common">Black long sea cucumber</name>
    <name type="synonym">Mertensiothuria leucospilota</name>
    <dbReference type="NCBI Taxonomy" id="206669"/>
    <lineage>
        <taxon>Eukaryota</taxon>
        <taxon>Metazoa</taxon>
        <taxon>Echinodermata</taxon>
        <taxon>Eleutherozoa</taxon>
        <taxon>Echinozoa</taxon>
        <taxon>Holothuroidea</taxon>
        <taxon>Aspidochirotacea</taxon>
        <taxon>Aspidochirotida</taxon>
        <taxon>Holothuriidae</taxon>
        <taxon>Holothuria</taxon>
    </lineage>
</organism>
<sequence>MMQNVCANNVESVIRSVLKHLSQISDIRLPRKTFAKCMFLEGRALAQLQCLDVLIKAAVDGEAVILGTDGTTKWGHKYGTYDASFSDGSVQVIGLREMSSGSAECTLYVLKEVILIFLNIIQRSPLPCSKNCICH</sequence>
<comment type="caution">
    <text evidence="1">The sequence shown here is derived from an EMBL/GenBank/DDBJ whole genome shotgun (WGS) entry which is preliminary data.</text>
</comment>
<dbReference type="OrthoDB" id="10062234at2759"/>
<keyword evidence="2" id="KW-1185">Reference proteome</keyword>
<dbReference type="AlphaFoldDB" id="A0A9Q1BKR9"/>
<gene>
    <name evidence="1" type="ORF">HOLleu_30638</name>
</gene>
<evidence type="ECO:0000313" key="1">
    <source>
        <dbReference type="EMBL" id="KAJ8028418.1"/>
    </source>
</evidence>
<accession>A0A9Q1BKR9</accession>